<dbReference type="Gene3D" id="3.40.50.300">
    <property type="entry name" value="P-loop containing nucleotide triphosphate hydrolases"/>
    <property type="match status" value="1"/>
</dbReference>
<sequence length="192" mass="21708">MPNLYIIAGCNGAGKTTASYTVLPELLNCNEFVNADNIAAGLSPFNPESVAFEAGRIMLQRIDELLNREVDFAFETTLSTRSYVFLVKRARQKGYEVTLLFFWLSSPEMAMERVAKRVSKGGHNIPVDVIERRYYRGIRNLVSLYIPLCDRWFVINNMNTGSLVVARGFGSLEETIIESDIWKVILDQANDN</sequence>
<reference evidence="4 6" key="1">
    <citation type="submission" date="2019-08" db="EMBL/GenBank/DDBJ databases">
        <title>Comparative genome analysis confer to the adaptation heavy metal polluted environment.</title>
        <authorList>
            <person name="Li Y."/>
        </authorList>
    </citation>
    <scope>NUCLEOTIDE SEQUENCE [LARGE SCALE GENOMIC DNA]</scope>
    <source>
        <strain evidence="4 6">P2</strain>
    </source>
</reference>
<dbReference type="AlphaFoldDB" id="A0AAE6JKC9"/>
<reference evidence="5 7" key="2">
    <citation type="submission" date="2021-03" db="EMBL/GenBank/DDBJ databases">
        <title>Mucilaginibacter strains isolated from gold and copper mining confer multi heavy-metal resistance.</title>
        <authorList>
            <person name="Li Y."/>
        </authorList>
    </citation>
    <scope>NUCLEOTIDE SEQUENCE [LARGE SCALE GENOMIC DNA]</scope>
    <source>
        <strain evidence="5 7">P2-4</strain>
    </source>
</reference>
<protein>
    <submittedName>
        <fullName evidence="4">AAA family ATPase</fullName>
    </submittedName>
    <submittedName>
        <fullName evidence="5">Zeta toxin family protein</fullName>
    </submittedName>
</protein>
<dbReference type="RefSeq" id="WP_112655571.1">
    <property type="nucleotide sequence ID" value="NZ_CP043451.1"/>
</dbReference>
<keyword evidence="2" id="KW-0067">ATP-binding</keyword>
<keyword evidence="7" id="KW-1185">Reference proteome</keyword>
<evidence type="ECO:0000313" key="4">
    <source>
        <dbReference type="EMBL" id="QEM06998.1"/>
    </source>
</evidence>
<evidence type="ECO:0000313" key="7">
    <source>
        <dbReference type="Proteomes" id="UP000663940"/>
    </source>
</evidence>
<gene>
    <name evidence="4" type="ORF">DIU31_027120</name>
    <name evidence="5" type="ORF">J3L21_00295</name>
</gene>
<dbReference type="PANTHER" id="PTHR39206:SF1">
    <property type="entry name" value="SLL8004 PROTEIN"/>
    <property type="match status" value="1"/>
</dbReference>
<organism evidence="4 6">
    <name type="scientific">Mucilaginibacter rubeus</name>
    <dbReference type="NCBI Taxonomy" id="2027860"/>
    <lineage>
        <taxon>Bacteria</taxon>
        <taxon>Pseudomonadati</taxon>
        <taxon>Bacteroidota</taxon>
        <taxon>Sphingobacteriia</taxon>
        <taxon>Sphingobacteriales</taxon>
        <taxon>Sphingobacteriaceae</taxon>
        <taxon>Mucilaginibacter</taxon>
    </lineage>
</organism>
<dbReference type="GO" id="GO:0005524">
    <property type="term" value="F:ATP binding"/>
    <property type="evidence" value="ECO:0007669"/>
    <property type="project" value="UniProtKB-KW"/>
</dbReference>
<evidence type="ECO:0000313" key="6">
    <source>
        <dbReference type="Proteomes" id="UP000250557"/>
    </source>
</evidence>
<proteinExistence type="predicted"/>
<feature type="domain" description="Zeta toxin" evidence="3">
    <location>
        <begin position="2"/>
        <end position="138"/>
    </location>
</feature>
<keyword evidence="1" id="KW-0547">Nucleotide-binding</keyword>
<dbReference type="EMBL" id="CP043451">
    <property type="protein sequence ID" value="QEM06998.1"/>
    <property type="molecule type" value="Genomic_DNA"/>
</dbReference>
<dbReference type="SUPFAM" id="SSF52540">
    <property type="entry name" value="P-loop containing nucleoside triphosphate hydrolases"/>
    <property type="match status" value="1"/>
</dbReference>
<dbReference type="Pfam" id="PF06414">
    <property type="entry name" value="Zeta_toxin"/>
    <property type="match status" value="1"/>
</dbReference>
<evidence type="ECO:0000256" key="2">
    <source>
        <dbReference type="ARBA" id="ARBA00022840"/>
    </source>
</evidence>
<name>A0AAE6JKC9_9SPHI</name>
<evidence type="ECO:0000256" key="1">
    <source>
        <dbReference type="ARBA" id="ARBA00022741"/>
    </source>
</evidence>
<evidence type="ECO:0000259" key="3">
    <source>
        <dbReference type="Pfam" id="PF06414"/>
    </source>
</evidence>
<dbReference type="PANTHER" id="PTHR39206">
    <property type="entry name" value="SLL8004 PROTEIN"/>
    <property type="match status" value="1"/>
</dbReference>
<evidence type="ECO:0000313" key="5">
    <source>
        <dbReference type="EMBL" id="QTE50461.1"/>
    </source>
</evidence>
<dbReference type="InterPro" id="IPR010488">
    <property type="entry name" value="Zeta_toxin_domain"/>
</dbReference>
<accession>A0AAE6JKC9</accession>
<dbReference type="InterPro" id="IPR027417">
    <property type="entry name" value="P-loop_NTPase"/>
</dbReference>
<dbReference type="Proteomes" id="UP000663940">
    <property type="component" value="Chromosome"/>
</dbReference>
<dbReference type="Proteomes" id="UP000250557">
    <property type="component" value="Chromosome"/>
</dbReference>
<dbReference type="EMBL" id="CP071880">
    <property type="protein sequence ID" value="QTE50461.1"/>
    <property type="molecule type" value="Genomic_DNA"/>
</dbReference>
<dbReference type="GO" id="GO:0016301">
    <property type="term" value="F:kinase activity"/>
    <property type="evidence" value="ECO:0007669"/>
    <property type="project" value="InterPro"/>
</dbReference>